<evidence type="ECO:0000256" key="3">
    <source>
        <dbReference type="ARBA" id="ARBA00022723"/>
    </source>
</evidence>
<evidence type="ECO:0000256" key="1">
    <source>
        <dbReference type="ARBA" id="ARBA00022443"/>
    </source>
</evidence>
<evidence type="ECO:0000259" key="10">
    <source>
        <dbReference type="PROSITE" id="PS50081"/>
    </source>
</evidence>
<dbReference type="FunFam" id="3.30.505.10:FF:000006">
    <property type="entry name" value="Phosphatidylinositol 3-kinase regulatory subunit alpha"/>
    <property type="match status" value="1"/>
</dbReference>
<dbReference type="GO" id="GO:0048468">
    <property type="term" value="P:cell development"/>
    <property type="evidence" value="ECO:0007669"/>
    <property type="project" value="UniProtKB-ARBA"/>
</dbReference>
<dbReference type="PROSITE" id="PS50002">
    <property type="entry name" value="SH3"/>
    <property type="match status" value="1"/>
</dbReference>
<dbReference type="SUPFAM" id="SSF57889">
    <property type="entry name" value="Cysteine-rich domain"/>
    <property type="match status" value="2"/>
</dbReference>
<dbReference type="CDD" id="cd09942">
    <property type="entry name" value="SH2_nSH2_p85_like"/>
    <property type="match status" value="1"/>
</dbReference>
<dbReference type="SUPFAM" id="SSF55550">
    <property type="entry name" value="SH2 domain"/>
    <property type="match status" value="2"/>
</dbReference>
<evidence type="ECO:0000256" key="5">
    <source>
        <dbReference type="PROSITE-ProRule" id="PRU00191"/>
    </source>
</evidence>
<name>A0AAV2AQH8_9ARAC</name>
<dbReference type="EMBL" id="CAXIEN010000193">
    <property type="protein sequence ID" value="CAL1285630.1"/>
    <property type="molecule type" value="Genomic_DNA"/>
</dbReference>
<dbReference type="InterPro" id="IPR036028">
    <property type="entry name" value="SH3-like_dom_sf"/>
</dbReference>
<evidence type="ECO:0000256" key="6">
    <source>
        <dbReference type="PROSITE-ProRule" id="PRU00192"/>
    </source>
</evidence>
<dbReference type="CDD" id="cd12923">
    <property type="entry name" value="iSH2_PI3K_IA_R"/>
    <property type="match status" value="1"/>
</dbReference>
<dbReference type="Gene3D" id="3.30.60.20">
    <property type="match status" value="2"/>
</dbReference>
<dbReference type="PROSITE" id="PS50238">
    <property type="entry name" value="RHOGAP"/>
    <property type="match status" value="1"/>
</dbReference>
<feature type="domain" description="Phorbol-ester/DAG-type" evidence="10">
    <location>
        <begin position="122"/>
        <end position="173"/>
    </location>
</feature>
<dbReference type="InterPro" id="IPR046349">
    <property type="entry name" value="C1-like_sf"/>
</dbReference>
<protein>
    <recommendedName>
        <fullName evidence="15">Phosphatidylinositol 3-kinase regulatory subunit alpha</fullName>
    </recommendedName>
</protein>
<feature type="domain" description="Phorbol-ester/DAG-type" evidence="10">
    <location>
        <begin position="284"/>
        <end position="334"/>
    </location>
</feature>
<comment type="caution">
    <text evidence="13">The sequence shown here is derived from an EMBL/GenBank/DDBJ whole genome shotgun (WGS) entry which is preliminary data.</text>
</comment>
<keyword evidence="14" id="KW-1185">Reference proteome</keyword>
<feature type="coiled-coil region" evidence="7">
    <location>
        <begin position="797"/>
        <end position="824"/>
    </location>
</feature>
<dbReference type="SMART" id="SM00109">
    <property type="entry name" value="C1"/>
    <property type="match status" value="2"/>
</dbReference>
<dbReference type="Pfam" id="PF00620">
    <property type="entry name" value="RhoGAP"/>
    <property type="match status" value="1"/>
</dbReference>
<dbReference type="SUPFAM" id="SSF50044">
    <property type="entry name" value="SH3-domain"/>
    <property type="match status" value="1"/>
</dbReference>
<feature type="domain" description="SH2" evidence="8">
    <location>
        <begin position="605"/>
        <end position="710"/>
    </location>
</feature>
<dbReference type="FunFam" id="1.10.150.50:FF:000146">
    <property type="entry name" value="Phosphatidylinositol 3-kinase regulatory subunit alpha-like Protein"/>
    <property type="match status" value="1"/>
</dbReference>
<evidence type="ECO:0000259" key="8">
    <source>
        <dbReference type="PROSITE" id="PS50001"/>
    </source>
</evidence>
<dbReference type="PROSITE" id="PS00479">
    <property type="entry name" value="ZF_DAG_PE_1"/>
    <property type="match status" value="2"/>
</dbReference>
<dbReference type="GO" id="GO:0007165">
    <property type="term" value="P:signal transduction"/>
    <property type="evidence" value="ECO:0007669"/>
    <property type="project" value="InterPro"/>
</dbReference>
<dbReference type="FunFam" id="3.30.505.10:FF:000014">
    <property type="entry name" value="Phosphatidylinositol 3-kinase regulatory subunit alpha"/>
    <property type="match status" value="1"/>
</dbReference>
<proteinExistence type="predicted"/>
<gene>
    <name evidence="13" type="ORF">LARSCL_LOCUS13824</name>
</gene>
<dbReference type="PROSITE" id="PS50001">
    <property type="entry name" value="SH2"/>
    <property type="match status" value="2"/>
</dbReference>
<accession>A0AAV2AQH8</accession>
<dbReference type="InterPro" id="IPR000198">
    <property type="entry name" value="RhoGAP_dom"/>
</dbReference>
<dbReference type="Gene3D" id="1.10.287.1490">
    <property type="match status" value="1"/>
</dbReference>
<dbReference type="InterPro" id="IPR035022">
    <property type="entry name" value="PI3kinase_P85_nSH2"/>
</dbReference>
<dbReference type="InterPro" id="IPR000980">
    <property type="entry name" value="SH2"/>
</dbReference>
<dbReference type="SUPFAM" id="SSF47769">
    <property type="entry name" value="SAM/Pointed domain"/>
    <property type="match status" value="1"/>
</dbReference>
<dbReference type="Gene3D" id="1.10.150.50">
    <property type="entry name" value="Transcription Factor, Ets-1"/>
    <property type="match status" value="1"/>
</dbReference>
<keyword evidence="4" id="KW-0862">Zinc</keyword>
<evidence type="ECO:0000256" key="4">
    <source>
        <dbReference type="ARBA" id="ARBA00022833"/>
    </source>
</evidence>
<dbReference type="CDD" id="cd20830">
    <property type="entry name" value="C1_PIK3R-like_rpt2"/>
    <property type="match status" value="1"/>
</dbReference>
<dbReference type="Gene3D" id="2.30.30.40">
    <property type="entry name" value="SH3 Domains"/>
    <property type="match status" value="1"/>
</dbReference>
<dbReference type="PROSITE" id="PS50081">
    <property type="entry name" value="ZF_DAG_PE_2"/>
    <property type="match status" value="2"/>
</dbReference>
<dbReference type="PRINTS" id="PR00401">
    <property type="entry name" value="SH2DOMAIN"/>
</dbReference>
<dbReference type="GO" id="GO:0046872">
    <property type="term" value="F:metal ion binding"/>
    <property type="evidence" value="ECO:0007669"/>
    <property type="project" value="UniProtKB-KW"/>
</dbReference>
<feature type="domain" description="Rho-GAP" evidence="12">
    <location>
        <begin position="354"/>
        <end position="549"/>
    </location>
</feature>
<dbReference type="InterPro" id="IPR002219">
    <property type="entry name" value="PKC_DAG/PE"/>
</dbReference>
<dbReference type="PANTHER" id="PTHR46075">
    <property type="entry name" value="CHIMERIN FAMILY MEMBER"/>
    <property type="match status" value="1"/>
</dbReference>
<evidence type="ECO:0000313" key="13">
    <source>
        <dbReference type="EMBL" id="CAL1285630.1"/>
    </source>
</evidence>
<dbReference type="SMART" id="SM00326">
    <property type="entry name" value="SH3"/>
    <property type="match status" value="1"/>
</dbReference>
<organism evidence="13 14">
    <name type="scientific">Larinioides sclopetarius</name>
    <dbReference type="NCBI Taxonomy" id="280406"/>
    <lineage>
        <taxon>Eukaryota</taxon>
        <taxon>Metazoa</taxon>
        <taxon>Ecdysozoa</taxon>
        <taxon>Arthropoda</taxon>
        <taxon>Chelicerata</taxon>
        <taxon>Arachnida</taxon>
        <taxon>Araneae</taxon>
        <taxon>Araneomorphae</taxon>
        <taxon>Entelegynae</taxon>
        <taxon>Araneoidea</taxon>
        <taxon>Araneidae</taxon>
        <taxon>Larinioides</taxon>
    </lineage>
</organism>
<evidence type="ECO:0000259" key="9">
    <source>
        <dbReference type="PROSITE" id="PS50002"/>
    </source>
</evidence>
<dbReference type="SMART" id="SM00324">
    <property type="entry name" value="RhoGAP"/>
    <property type="match status" value="1"/>
</dbReference>
<evidence type="ECO:0000256" key="2">
    <source>
        <dbReference type="ARBA" id="ARBA00022468"/>
    </source>
</evidence>
<dbReference type="InterPro" id="IPR032498">
    <property type="entry name" value="PI3K_P85_iSH2"/>
</dbReference>
<dbReference type="InterPro" id="IPR008936">
    <property type="entry name" value="Rho_GTPase_activation_prot"/>
</dbReference>
<evidence type="ECO:0000259" key="12">
    <source>
        <dbReference type="PROSITE" id="PS50238"/>
    </source>
</evidence>
<evidence type="ECO:0000256" key="7">
    <source>
        <dbReference type="SAM" id="Coils"/>
    </source>
</evidence>
<dbReference type="GO" id="GO:0005096">
    <property type="term" value="F:GTPase activator activity"/>
    <property type="evidence" value="ECO:0007669"/>
    <property type="project" value="UniProtKB-KW"/>
</dbReference>
<dbReference type="Proteomes" id="UP001497382">
    <property type="component" value="Unassembled WGS sequence"/>
</dbReference>
<dbReference type="PANTHER" id="PTHR46075:SF5">
    <property type="entry name" value="PHOSPHATIDYLINOSITOL 3-KINASE REGULATORY SUBUNIT ALPHA"/>
    <property type="match status" value="1"/>
</dbReference>
<sequence>MAELVFYRSQYKYAKGDDSEISLEVGDILEVKKPFQFTLEGTEENPEGWILGRNQRTNEVGYFPGTFVEYLRTELLAPPTPVPQRPVPRPEPITRNIEESNDSGYIGSPAVAAHLIKRSYNQHSLTKVYFLTPVLCRHCRDYIWGTGKVGVKCEECLGCFHDVCVPFAPSHLCQRNSGEPPPNTLEREVPLSQWTSSNVVEWMAALNLYRYAELFKSKDIKGSDLMTLDRDKLMSMGVKDEFHQKAILVCVDDLCQRNNLNRSLHEIKTQNASLKEGSSPTSNNHQLLEQSFSCVLQCDKCHNYLHGVIHQGVVCQECGLIWHRTCAATGLPRCNTDNIEKANRRSLISAIFGKDLSCQFLPSVQSAPLLVIRCIFEIESRGAATNNIDLYRVYRTSAPSDVIAELRQKLSEDVERTNLASYELHCIASALKKYLRELPNPVFPVQFYDKFIETAKIQNNDQCVQALEQLVHQLPIHHKSTLQTLMSHFCRVCRLQYSRGIKEPPTILIQMLCHILLRPPWERIVQIVYNTEAHIRVVELLLLKGKWGEPMPVFDSAPALPPRRISKINQPFPESMLHGNMPPNTGSTIPQRSSEGPKSLAEAEWYWGDITRDSKEFSSYYREEVNEKLKDTPDGTFLVRDASNKGSGEYTLTLRKGGSNKLIKICHRNGKYGFTEPLMFNSVVELINYYHNVSLAQYNRTLDVKLLHPVSRFHPTGIDEDESIDVEKVGEKLMKINQEYLQKTKLYDQFYEDYSKTFQDVQLKKQAQDAFVATLSVFEEQIHLLEDNLKGAAPCEIQPLMENYELLKSRLQALEESKKQLDMELKHQAAFHRSLDREMNTLKPEIMRLYKQREDFQAMLYAKGVKKDRVFKLLQDSCTEARDIIRESAFLQDDETLPHHNESLWFLQDITRNEAIRLLTGKPDGTFLIRNSRTQGQYALSIVADGKVGHCLIYKTDKGYGFAEPYNVHPSLKSLVLHYAQTSLEEHNDTLKTTLAYPVFSLDHYVTQSTNC</sequence>
<keyword evidence="2" id="KW-0343">GTPase activation</keyword>
<dbReference type="Gene3D" id="3.30.505.10">
    <property type="entry name" value="SH2 domain"/>
    <property type="match status" value="2"/>
</dbReference>
<dbReference type="SMART" id="SM00454">
    <property type="entry name" value="SAM"/>
    <property type="match status" value="1"/>
</dbReference>
<dbReference type="PRINTS" id="PR00678">
    <property type="entry name" value="PI3KINASEP85"/>
</dbReference>
<dbReference type="Gene3D" id="1.10.555.10">
    <property type="entry name" value="Rho GTPase activation protein"/>
    <property type="match status" value="1"/>
</dbReference>
<dbReference type="CDD" id="cd00159">
    <property type="entry name" value="RhoGAP"/>
    <property type="match status" value="1"/>
</dbReference>
<dbReference type="PROSITE" id="PS50105">
    <property type="entry name" value="SAM_DOMAIN"/>
    <property type="match status" value="1"/>
</dbReference>
<feature type="domain" description="SAM" evidence="11">
    <location>
        <begin position="194"/>
        <end position="257"/>
    </location>
</feature>
<dbReference type="CDD" id="cd20829">
    <property type="entry name" value="C1_PIK3R-like_rpt1"/>
    <property type="match status" value="1"/>
</dbReference>
<dbReference type="InterPro" id="IPR036860">
    <property type="entry name" value="SH2_dom_sf"/>
</dbReference>
<keyword evidence="7" id="KW-0175">Coiled coil</keyword>
<dbReference type="InterPro" id="IPR001452">
    <property type="entry name" value="SH3_domain"/>
</dbReference>
<dbReference type="InterPro" id="IPR013761">
    <property type="entry name" value="SAM/pointed_sf"/>
</dbReference>
<keyword evidence="3" id="KW-0479">Metal-binding</keyword>
<dbReference type="InterPro" id="IPR051854">
    <property type="entry name" value="Rho-type_GAP"/>
</dbReference>
<dbReference type="Pfam" id="PF00017">
    <property type="entry name" value="SH2"/>
    <property type="match status" value="2"/>
</dbReference>
<dbReference type="SMART" id="SM00252">
    <property type="entry name" value="SH2"/>
    <property type="match status" value="2"/>
</dbReference>
<keyword evidence="5" id="KW-0727">SH2 domain</keyword>
<dbReference type="Pfam" id="PF07647">
    <property type="entry name" value="SAM_2"/>
    <property type="match status" value="1"/>
</dbReference>
<reference evidence="13 14" key="1">
    <citation type="submission" date="2024-04" db="EMBL/GenBank/DDBJ databases">
        <authorList>
            <person name="Rising A."/>
            <person name="Reimegard J."/>
            <person name="Sonavane S."/>
            <person name="Akerstrom W."/>
            <person name="Nylinder S."/>
            <person name="Hedman E."/>
            <person name="Kallberg Y."/>
        </authorList>
    </citation>
    <scope>NUCLEOTIDE SEQUENCE [LARGE SCALE GENOMIC DNA]</scope>
</reference>
<evidence type="ECO:0008006" key="15">
    <source>
        <dbReference type="Google" id="ProtNLM"/>
    </source>
</evidence>
<evidence type="ECO:0000259" key="11">
    <source>
        <dbReference type="PROSITE" id="PS50105"/>
    </source>
</evidence>
<keyword evidence="1 6" id="KW-0728">SH3 domain</keyword>
<dbReference type="AlphaFoldDB" id="A0AAV2AQH8"/>
<dbReference type="Pfam" id="PF16454">
    <property type="entry name" value="PI3K_P85_iSH2"/>
    <property type="match status" value="1"/>
</dbReference>
<dbReference type="Pfam" id="PF00130">
    <property type="entry name" value="C1_1"/>
    <property type="match status" value="1"/>
</dbReference>
<evidence type="ECO:0000313" key="14">
    <source>
        <dbReference type="Proteomes" id="UP001497382"/>
    </source>
</evidence>
<dbReference type="InterPro" id="IPR001660">
    <property type="entry name" value="SAM"/>
</dbReference>
<feature type="domain" description="SH2" evidence="8">
    <location>
        <begin position="905"/>
        <end position="999"/>
    </location>
</feature>
<dbReference type="SUPFAM" id="SSF48350">
    <property type="entry name" value="GTPase activation domain, GAP"/>
    <property type="match status" value="1"/>
</dbReference>
<feature type="domain" description="SH3" evidence="9">
    <location>
        <begin position="2"/>
        <end position="73"/>
    </location>
</feature>